<accession>A0A9W3JX69</accession>
<dbReference type="SMART" id="SM00458">
    <property type="entry name" value="RICIN"/>
    <property type="match status" value="1"/>
</dbReference>
<evidence type="ECO:0000313" key="2">
    <source>
        <dbReference type="EMBL" id="AFQ30525.1"/>
    </source>
</evidence>
<feature type="domain" description="Ricin B lectin" evidence="1">
    <location>
        <begin position="329"/>
        <end position="469"/>
    </location>
</feature>
<dbReference type="CDD" id="cd23445">
    <property type="entry name" value="beta-trefoil_Ricin_HA17-like"/>
    <property type="match status" value="1"/>
</dbReference>
<dbReference type="Pfam" id="PF00149">
    <property type="entry name" value="Metallophos"/>
    <property type="match status" value="1"/>
</dbReference>
<sequence length="471" mass="53730">MWRKQQKNLNFAAPLGLIQSLVITSDPQYPWTDCQDSISFPNCNNPIVSPCSNRPENESTKEQRSAALIREQYNNINSYTDTVPNASVLINGDLTAFGHGWQWDKINELLRILKRPYYYGLGNHDIENNFNDCVNNGCFKNSMENLIAHVQTRGIPSTQFDYRTQPGEPYLGIPVTKHQGSFAYAVNFGSICSIQLQNFPTMNKQTGPTITDFNEYHIFENFDWVRTQLETARINGKTIIINVHKHQMLYDQYKNLFQQYGVAAIFAGHLHTNFGYQISYNNIPIFLSGGASQRTYLIIEQFSNRLDMYAVNCNDWRNRCLMSPIFNGEYQIVTALNNSSVVSLEGASNTNVILMSNNKADTQKWYLSYNSVKNGYVIRRNRASNIVLAWNAAGGTANVFTTQLIETYDAHYWAIERVNNSNEYIFKNKMNPDLVLEVAGSQTTNGTNIQVHARHPLNTSLRNQTFLIQPI</sequence>
<dbReference type="InterPro" id="IPR004843">
    <property type="entry name" value="Calcineurin-like_PHP"/>
</dbReference>
<dbReference type="SUPFAM" id="SSF56300">
    <property type="entry name" value="Metallo-dependent phosphatases"/>
    <property type="match status" value="1"/>
</dbReference>
<dbReference type="SUPFAM" id="SSF50370">
    <property type="entry name" value="Ricin B-like lectins"/>
    <property type="match status" value="1"/>
</dbReference>
<gene>
    <name evidence="2" type="ORF">BTF1_32201</name>
</gene>
<evidence type="ECO:0000313" key="3">
    <source>
        <dbReference type="Proteomes" id="UP000005257"/>
    </source>
</evidence>
<dbReference type="GO" id="GO:0016787">
    <property type="term" value="F:hydrolase activity"/>
    <property type="evidence" value="ECO:0007669"/>
    <property type="project" value="InterPro"/>
</dbReference>
<dbReference type="InterPro" id="IPR029052">
    <property type="entry name" value="Metallo-depent_PP-like"/>
</dbReference>
<keyword evidence="2" id="KW-0614">Plasmid</keyword>
<geneLocation type="plasmid" evidence="2 3">
    <name>pBTHD789-3</name>
</geneLocation>
<protein>
    <submittedName>
        <fullName evidence="2">Hemagglutinin-related protein</fullName>
    </submittedName>
</protein>
<reference evidence="2 3" key="1">
    <citation type="journal article" date="2013" name="Genome Announc.">
        <title>Complete Genome Sequence of Bacillus thuringiensis Serovar Israelensis Strain HD-789.</title>
        <authorList>
            <person name="Doggett N.A."/>
            <person name="Stubben C.J."/>
            <person name="Chertkov O."/>
            <person name="Bruce D.C."/>
            <person name="Detter J.C."/>
            <person name="Johnson S.L."/>
            <person name="Han C.S."/>
        </authorList>
    </citation>
    <scope>NUCLEOTIDE SEQUENCE [LARGE SCALE GENOMIC DNA]</scope>
    <source>
        <strain evidence="2 3">HD-789</strain>
    </source>
</reference>
<dbReference type="InterPro" id="IPR035992">
    <property type="entry name" value="Ricin_B-like_lectins"/>
</dbReference>
<dbReference type="Pfam" id="PF14200">
    <property type="entry name" value="RicinB_lectin_2"/>
    <property type="match status" value="1"/>
</dbReference>
<dbReference type="Gene3D" id="3.60.21.10">
    <property type="match status" value="1"/>
</dbReference>
<evidence type="ECO:0000259" key="1">
    <source>
        <dbReference type="SMART" id="SM00458"/>
    </source>
</evidence>
<dbReference type="Proteomes" id="UP000005257">
    <property type="component" value="Plasmid pBTHD789-3"/>
</dbReference>
<organism evidence="2 3">
    <name type="scientific">Bacillus thuringiensis HD-789</name>
    <dbReference type="NCBI Taxonomy" id="1217737"/>
    <lineage>
        <taxon>Bacteria</taxon>
        <taxon>Bacillati</taxon>
        <taxon>Bacillota</taxon>
        <taxon>Bacilli</taxon>
        <taxon>Bacillales</taxon>
        <taxon>Bacillaceae</taxon>
        <taxon>Bacillus</taxon>
        <taxon>Bacillus cereus group</taxon>
    </lineage>
</organism>
<dbReference type="PROSITE" id="PS50231">
    <property type="entry name" value="RICIN_B_LECTIN"/>
    <property type="match status" value="1"/>
</dbReference>
<dbReference type="Gene3D" id="2.80.10.50">
    <property type="match status" value="1"/>
</dbReference>
<dbReference type="KEGG" id="btn:BTF1_32201"/>
<proteinExistence type="predicted"/>
<dbReference type="RefSeq" id="WP_000269095.1">
    <property type="nucleotide sequence ID" value="NC_018510.1"/>
</dbReference>
<dbReference type="EMBL" id="CP003766">
    <property type="protein sequence ID" value="AFQ30525.1"/>
    <property type="molecule type" value="Genomic_DNA"/>
</dbReference>
<dbReference type="AlphaFoldDB" id="A0A9W3JX69"/>
<dbReference type="InterPro" id="IPR000772">
    <property type="entry name" value="Ricin_B_lectin"/>
</dbReference>
<name>A0A9W3JX69_BACTU</name>